<evidence type="ECO:0000256" key="2">
    <source>
        <dbReference type="RuleBase" id="RU003616"/>
    </source>
</evidence>
<reference evidence="4 5" key="1">
    <citation type="submission" date="2019-08" db="EMBL/GenBank/DDBJ databases">
        <title>Whole genome sequencing of chitin degrading bacteria Chitinophaga pinensis YS16.</title>
        <authorList>
            <person name="Singh R.P."/>
            <person name="Manchanda G."/>
            <person name="Maurya I.K."/>
            <person name="Joshi N.K."/>
            <person name="Srivastava A.K."/>
        </authorList>
    </citation>
    <scope>NUCLEOTIDE SEQUENCE [LARGE SCALE GENOMIC DNA]</scope>
    <source>
        <strain evidence="4 5">YS-16</strain>
    </source>
</reference>
<dbReference type="PROSITE" id="PS01031">
    <property type="entry name" value="SHSP"/>
    <property type="match status" value="1"/>
</dbReference>
<evidence type="ECO:0000259" key="3">
    <source>
        <dbReference type="PROSITE" id="PS01031"/>
    </source>
</evidence>
<evidence type="ECO:0000313" key="5">
    <source>
        <dbReference type="Proteomes" id="UP000318815"/>
    </source>
</evidence>
<comment type="caution">
    <text evidence="4">The sequence shown here is derived from an EMBL/GenBank/DDBJ whole genome shotgun (WGS) entry which is preliminary data.</text>
</comment>
<dbReference type="EMBL" id="VOHS01000011">
    <property type="protein sequence ID" value="TWV99984.1"/>
    <property type="molecule type" value="Genomic_DNA"/>
</dbReference>
<dbReference type="InterPro" id="IPR031107">
    <property type="entry name" value="Small_HSP"/>
</dbReference>
<protein>
    <submittedName>
        <fullName evidence="4">Hsp20/alpha crystallin family protein</fullName>
    </submittedName>
</protein>
<gene>
    <name evidence="4" type="ORF">FEF09_13380</name>
</gene>
<dbReference type="OrthoDB" id="9814487at2"/>
<comment type="similarity">
    <text evidence="1 2">Belongs to the small heat shock protein (HSP20) family.</text>
</comment>
<dbReference type="SUPFAM" id="SSF49764">
    <property type="entry name" value="HSP20-like chaperones"/>
    <property type="match status" value="1"/>
</dbReference>
<dbReference type="AlphaFoldDB" id="A0A5C6LRC0"/>
<dbReference type="RefSeq" id="WP_146305586.1">
    <property type="nucleotide sequence ID" value="NZ_VOHS01000011.1"/>
</dbReference>
<keyword evidence="5" id="KW-1185">Reference proteome</keyword>
<sequence>MTFVKFNQAPAVKSFGGLVEDIFNHNGFNRFLKDDVHTNDFYGAYPPVNITENKEGYQVDLLVPGLAKEDFKINLENKVLTISAEKAAETKDENQKQLRREFSFRSFKRSFTLNEQVDAEKIQAKYENGILKLQLAKKEKVQDAAKAIVVE</sequence>
<name>A0A5C6LRC0_9BACT</name>
<proteinExistence type="inferred from homology"/>
<evidence type="ECO:0000256" key="1">
    <source>
        <dbReference type="PROSITE-ProRule" id="PRU00285"/>
    </source>
</evidence>
<dbReference type="InterPro" id="IPR008978">
    <property type="entry name" value="HSP20-like_chaperone"/>
</dbReference>
<dbReference type="CDD" id="cd06464">
    <property type="entry name" value="ACD_sHsps-like"/>
    <property type="match status" value="1"/>
</dbReference>
<dbReference type="Gene3D" id="2.60.40.790">
    <property type="match status" value="1"/>
</dbReference>
<accession>A0A5C6LRC0</accession>
<dbReference type="InterPro" id="IPR002068">
    <property type="entry name" value="A-crystallin/Hsp20_dom"/>
</dbReference>
<dbReference type="Pfam" id="PF00011">
    <property type="entry name" value="HSP20"/>
    <property type="match status" value="1"/>
</dbReference>
<feature type="domain" description="SHSP" evidence="3">
    <location>
        <begin position="39"/>
        <end position="151"/>
    </location>
</feature>
<dbReference type="Proteomes" id="UP000318815">
    <property type="component" value="Unassembled WGS sequence"/>
</dbReference>
<dbReference type="PANTHER" id="PTHR11527">
    <property type="entry name" value="HEAT-SHOCK PROTEIN 20 FAMILY MEMBER"/>
    <property type="match status" value="1"/>
</dbReference>
<evidence type="ECO:0000313" key="4">
    <source>
        <dbReference type="EMBL" id="TWV99984.1"/>
    </source>
</evidence>
<organism evidence="4 5">
    <name type="scientific">Chitinophaga pinensis</name>
    <dbReference type="NCBI Taxonomy" id="79329"/>
    <lineage>
        <taxon>Bacteria</taxon>
        <taxon>Pseudomonadati</taxon>
        <taxon>Bacteroidota</taxon>
        <taxon>Chitinophagia</taxon>
        <taxon>Chitinophagales</taxon>
        <taxon>Chitinophagaceae</taxon>
        <taxon>Chitinophaga</taxon>
    </lineage>
</organism>